<dbReference type="PANTHER" id="PTHR46430">
    <property type="entry name" value="PROTEIN SKT5-RELATED"/>
    <property type="match status" value="1"/>
</dbReference>
<dbReference type="SMART" id="SM00671">
    <property type="entry name" value="SEL1"/>
    <property type="match status" value="7"/>
</dbReference>
<dbReference type="SUPFAM" id="SSF81901">
    <property type="entry name" value="HCP-like"/>
    <property type="match status" value="1"/>
</dbReference>
<dbReference type="InterPro" id="IPR011990">
    <property type="entry name" value="TPR-like_helical_dom_sf"/>
</dbReference>
<feature type="region of interest" description="Disordered" evidence="2">
    <location>
        <begin position="97"/>
        <end position="187"/>
    </location>
</feature>
<evidence type="ECO:0000313" key="4">
    <source>
        <dbReference type="Proteomes" id="UP000053593"/>
    </source>
</evidence>
<gene>
    <name evidence="3" type="ORF">GYMLUDRAFT_162490</name>
</gene>
<reference evidence="3 4" key="1">
    <citation type="submission" date="2014-04" db="EMBL/GenBank/DDBJ databases">
        <title>Evolutionary Origins and Diversification of the Mycorrhizal Mutualists.</title>
        <authorList>
            <consortium name="DOE Joint Genome Institute"/>
            <consortium name="Mycorrhizal Genomics Consortium"/>
            <person name="Kohler A."/>
            <person name="Kuo A."/>
            <person name="Nagy L.G."/>
            <person name="Floudas D."/>
            <person name="Copeland A."/>
            <person name="Barry K.W."/>
            <person name="Cichocki N."/>
            <person name="Veneault-Fourrey C."/>
            <person name="LaButti K."/>
            <person name="Lindquist E.A."/>
            <person name="Lipzen A."/>
            <person name="Lundell T."/>
            <person name="Morin E."/>
            <person name="Murat C."/>
            <person name="Riley R."/>
            <person name="Ohm R."/>
            <person name="Sun H."/>
            <person name="Tunlid A."/>
            <person name="Henrissat B."/>
            <person name="Grigoriev I.V."/>
            <person name="Hibbett D.S."/>
            <person name="Martin F."/>
        </authorList>
    </citation>
    <scope>NUCLEOTIDE SEQUENCE [LARGE SCALE GENOMIC DNA]</scope>
    <source>
        <strain evidence="3 4">FD-317 M1</strain>
    </source>
</reference>
<dbReference type="OrthoDB" id="272077at2759"/>
<dbReference type="Gene3D" id="1.25.40.10">
    <property type="entry name" value="Tetratricopeptide repeat domain"/>
    <property type="match status" value="2"/>
</dbReference>
<dbReference type="Proteomes" id="UP000053593">
    <property type="component" value="Unassembled WGS sequence"/>
</dbReference>
<feature type="compositionally biased region" description="Basic and acidic residues" evidence="2">
    <location>
        <begin position="27"/>
        <end position="38"/>
    </location>
</feature>
<keyword evidence="4" id="KW-1185">Reference proteome</keyword>
<keyword evidence="1" id="KW-0677">Repeat</keyword>
<feature type="compositionally biased region" description="Polar residues" evidence="2">
    <location>
        <begin position="45"/>
        <end position="71"/>
    </location>
</feature>
<accession>A0A0D0CLI1</accession>
<proteinExistence type="predicted"/>
<evidence type="ECO:0000313" key="3">
    <source>
        <dbReference type="EMBL" id="KIK63839.1"/>
    </source>
</evidence>
<name>A0A0D0CLI1_9AGAR</name>
<dbReference type="HOGENOM" id="CLU_000288_126_3_1"/>
<protein>
    <recommendedName>
        <fullName evidence="5">HCP-like protein</fullName>
    </recommendedName>
</protein>
<organism evidence="3 4">
    <name type="scientific">Collybiopsis luxurians FD-317 M1</name>
    <dbReference type="NCBI Taxonomy" id="944289"/>
    <lineage>
        <taxon>Eukaryota</taxon>
        <taxon>Fungi</taxon>
        <taxon>Dikarya</taxon>
        <taxon>Basidiomycota</taxon>
        <taxon>Agaricomycotina</taxon>
        <taxon>Agaricomycetes</taxon>
        <taxon>Agaricomycetidae</taxon>
        <taxon>Agaricales</taxon>
        <taxon>Marasmiineae</taxon>
        <taxon>Omphalotaceae</taxon>
        <taxon>Collybiopsis</taxon>
        <taxon>Collybiopsis luxurians</taxon>
    </lineage>
</organism>
<dbReference type="InterPro" id="IPR006597">
    <property type="entry name" value="Sel1-like"/>
</dbReference>
<evidence type="ECO:0000256" key="1">
    <source>
        <dbReference type="ARBA" id="ARBA00022737"/>
    </source>
</evidence>
<evidence type="ECO:0000256" key="2">
    <source>
        <dbReference type="SAM" id="MobiDB-lite"/>
    </source>
</evidence>
<feature type="compositionally biased region" description="Low complexity" evidence="2">
    <location>
        <begin position="105"/>
        <end position="139"/>
    </location>
</feature>
<dbReference type="PANTHER" id="PTHR46430:SF3">
    <property type="entry name" value="ACTIVATOR OF C KINASE PROTEIN 1"/>
    <property type="match status" value="1"/>
</dbReference>
<dbReference type="Pfam" id="PF08238">
    <property type="entry name" value="Sel1"/>
    <property type="match status" value="7"/>
</dbReference>
<dbReference type="InterPro" id="IPR051726">
    <property type="entry name" value="Chitin_Synth_Reg"/>
</dbReference>
<dbReference type="EMBL" id="KN834763">
    <property type="protein sequence ID" value="KIK63839.1"/>
    <property type="molecule type" value="Genomic_DNA"/>
</dbReference>
<sequence length="563" mass="61548">MDPSRHVNGLPPAPNYARIPPGNDPNSPRRDAYLEPEHVAGLSYDDQSIASPDSFSSTQSAPSWGNYGQAQRAWSTPIPGGYDPYMSAASSVLGMAPPPGSGQQYPPASYNPNPNYHQYANSQVSLGSSHSGSYPASNSFHATSVASFPPPNGRATLPPVSDTASEIEPRPSLSRGESVYPASNKSKAVDLTTPPYTKQYIDSYRQRIKGDPDPEAHFLYAKYLIDAARKIRTSSKDQRSAKKYSESLIGEALKVIRRLATQGEAYAEAQFFLANCYGTGALGLQVDHERAYHLYLQAAKQNHAAASYRVAVCNEIGAGTRKEPPRAAAFYRKAASLGDTAAMYKLGMILLQGLLGEAKNPREAVGWLRRAAEQADEENPHALHELGLLYEMPNSGLVPHDPVQAKGLFTQAAHLGYTQSQYKLGQCYEYGTLACPVDPRRSIAWYTKAAEKGDPEAELALSGWYLTGSEGVLKQSDSEAYLWARRAANKGLSKAEYAVGYYAEVGIGINADIEFAKRWYMRAAAQGNKRAMNRLTEMKRMGNKRMNIARPTRQQAKDECVIC</sequence>
<feature type="region of interest" description="Disordered" evidence="2">
    <location>
        <begin position="1"/>
        <end position="71"/>
    </location>
</feature>
<evidence type="ECO:0008006" key="5">
    <source>
        <dbReference type="Google" id="ProtNLM"/>
    </source>
</evidence>
<dbReference type="AlphaFoldDB" id="A0A0D0CLI1"/>